<sequence>MEAEDDRPIPASPADVEALNGLIFERSRTVNTKADYTPHPPRTVSPLDAIAKLLVSRATGEATACAIQVDERRKEVIISIASSKSVRAETLDYLQDVFCQLQRVAIAQHKHDRRIRQKDGVYLGYLVRMGKQNKLTTLQKRIRNVYRTVYMFTFDNFAWQILEPLDTGFTRLEELYSCTQEVVSTEEYGSRESLLTIRCLLRWIAANVLNYGKERLNRSRVLSLFLCGMKIVRSTFKKLAGDYDLRCELSFLSEISGFDIYEYIMNVVAISDAIRSLVDYAKLPRYSGTFFMGKTLRVNVIRTPKRPFILPNSLADWTTIAQKTVQTLKMPSSNSIRLKGSYIPSRRGNNNNTEVLQRAHPTCAIVLHFLLQRIRNDVTNTFNNQNSQNHTTPFRSIGTSNEACNMCYAFFESLAPSVGVNFRVTISRKDVFPWKFPVALEEEEEEEGEEEEGFKGTMLTAREKRHLTRMKERIAAEMFRLAARRYLLKLHPEEEGRKAAGTSKRKREGVDDVQEDGERIKRGRLGDQPPTG</sequence>
<dbReference type="AlphaFoldDB" id="A0A0G2J9K0"/>
<dbReference type="Proteomes" id="UP000034164">
    <property type="component" value="Unassembled WGS sequence"/>
</dbReference>
<reference evidence="3" key="1">
    <citation type="journal article" date="2015" name="PLoS Genet.">
        <title>The dynamic genome and transcriptome of the human fungal pathogen Blastomyces and close relative Emmonsia.</title>
        <authorList>
            <person name="Munoz J.F."/>
            <person name="Gauthier G.M."/>
            <person name="Desjardins C.A."/>
            <person name="Gallo J.E."/>
            <person name="Holder J."/>
            <person name="Sullivan T.D."/>
            <person name="Marty A.J."/>
            <person name="Carmen J.C."/>
            <person name="Chen Z."/>
            <person name="Ding L."/>
            <person name="Gujja S."/>
            <person name="Magrini V."/>
            <person name="Misas E."/>
            <person name="Mitreva M."/>
            <person name="Priest M."/>
            <person name="Saif S."/>
            <person name="Whiston E.A."/>
            <person name="Young S."/>
            <person name="Zeng Q."/>
            <person name="Goldman W.E."/>
            <person name="Mardis E.R."/>
            <person name="Taylor J.W."/>
            <person name="McEwen J.G."/>
            <person name="Clay O.K."/>
            <person name="Klein B.S."/>
            <person name="Cuomo C.A."/>
        </authorList>
    </citation>
    <scope>NUCLEOTIDE SEQUENCE [LARGE SCALE GENOMIC DNA]</scope>
    <source>
        <strain evidence="3">UAMH 3008</strain>
    </source>
</reference>
<proteinExistence type="predicted"/>
<comment type="caution">
    <text evidence="2">The sequence shown here is derived from an EMBL/GenBank/DDBJ whole genome shotgun (WGS) entry which is preliminary data.</text>
</comment>
<evidence type="ECO:0000313" key="3">
    <source>
        <dbReference type="Proteomes" id="UP000034164"/>
    </source>
</evidence>
<dbReference type="EMBL" id="LCZI01000874">
    <property type="protein sequence ID" value="KKZ64116.1"/>
    <property type="molecule type" value="Genomic_DNA"/>
</dbReference>
<evidence type="ECO:0000313" key="2">
    <source>
        <dbReference type="EMBL" id="KKZ64116.1"/>
    </source>
</evidence>
<feature type="region of interest" description="Disordered" evidence="1">
    <location>
        <begin position="492"/>
        <end position="532"/>
    </location>
</feature>
<evidence type="ECO:0000256" key="1">
    <source>
        <dbReference type="SAM" id="MobiDB-lite"/>
    </source>
</evidence>
<accession>A0A0G2J9K0</accession>
<dbReference type="OrthoDB" id="4184700at2759"/>
<organism evidence="2 3">
    <name type="scientific">[Emmonsia] crescens</name>
    <dbReference type="NCBI Taxonomy" id="73230"/>
    <lineage>
        <taxon>Eukaryota</taxon>
        <taxon>Fungi</taxon>
        <taxon>Dikarya</taxon>
        <taxon>Ascomycota</taxon>
        <taxon>Pezizomycotina</taxon>
        <taxon>Eurotiomycetes</taxon>
        <taxon>Eurotiomycetidae</taxon>
        <taxon>Onygenales</taxon>
        <taxon>Ajellomycetaceae</taxon>
        <taxon>Emergomyces</taxon>
    </lineage>
</organism>
<protein>
    <submittedName>
        <fullName evidence="2">Uncharacterized protein</fullName>
    </submittedName>
</protein>
<gene>
    <name evidence="2" type="ORF">EMCG_01614</name>
</gene>
<dbReference type="VEuPathDB" id="FungiDB:EMCG_01614"/>
<name>A0A0G2J9K0_9EURO</name>